<dbReference type="PANTHER" id="PTHR21090">
    <property type="entry name" value="AROM/DEHYDROQUINATE SYNTHASE"/>
    <property type="match status" value="1"/>
</dbReference>
<dbReference type="OrthoDB" id="9809920at2"/>
<dbReference type="AlphaFoldDB" id="A0A1M6GDX6"/>
<sequence>MPTQLPHAEAPVTGEIVVPGSKSETNRALVLAALADGPSVLRGALKSRDSDLMVAALGALGVSIRQSGDGLRVAPPVRFKGAANIDCGLAGTVMRFVPPVAILADGPSSFTGDPHASERPMGPLLDGLRQLGALVRGDRLPFRISPPAQYHATASIDSSASSQFVSGLLLIGARLPEGLTVRHTGGRLPSRPHIEMTTQMLRERGVSVAQPDDTTWRVAPGRIAATDTLIEPDLTNASVFLAAAAVTGGTVTVPAWPRRSLQPGALFLDIVERMGADVDRKADSATVSGGAALRGIDVDLSAASELTPVVAALGALAEGTTTISGVAHIRGHETDRLAALETELRRIGVEASQTADGLRIVGGCDLRPAVLHAYADHRMVHLAALLALRVNGIEIDDIGAVSKTMPDFPAAWAGLIG</sequence>
<keyword evidence="7" id="KW-0963">Cytoplasm</keyword>
<comment type="function">
    <text evidence="7">Catalyzes the transfer of the enolpyruvyl moiety of phosphoenolpyruvate (PEP) to the 5-hydroxyl of shikimate-3-phosphate (S3P) to produce enolpyruvyl shikimate-3-phosphate and inorganic phosphate.</text>
</comment>
<feature type="binding site" evidence="7">
    <location>
        <position position="22"/>
    </location>
    <ligand>
        <name>3-phosphoshikimate</name>
        <dbReference type="ChEBI" id="CHEBI:145989"/>
    </ligand>
</feature>
<dbReference type="UniPathway" id="UPA00053">
    <property type="reaction ID" value="UER00089"/>
</dbReference>
<dbReference type="STRING" id="1123357.SAMN02745244_01678"/>
<evidence type="ECO:0000256" key="1">
    <source>
        <dbReference type="ARBA" id="ARBA00004811"/>
    </source>
</evidence>
<dbReference type="CDD" id="cd01556">
    <property type="entry name" value="EPSP_synthase"/>
    <property type="match status" value="1"/>
</dbReference>
<dbReference type="GO" id="GO:0009073">
    <property type="term" value="P:aromatic amino acid family biosynthetic process"/>
    <property type="evidence" value="ECO:0007669"/>
    <property type="project" value="UniProtKB-KW"/>
</dbReference>
<dbReference type="GO" id="GO:0008652">
    <property type="term" value="P:amino acid biosynthetic process"/>
    <property type="evidence" value="ECO:0007669"/>
    <property type="project" value="UniProtKB-KW"/>
</dbReference>
<feature type="binding site" evidence="7">
    <location>
        <position position="163"/>
    </location>
    <ligand>
        <name>phosphoenolpyruvate</name>
        <dbReference type="ChEBI" id="CHEBI:58702"/>
    </ligand>
</feature>
<proteinExistence type="inferred from homology"/>
<evidence type="ECO:0000256" key="4">
    <source>
        <dbReference type="ARBA" id="ARBA00022679"/>
    </source>
</evidence>
<dbReference type="FunFam" id="3.65.10.10:FF:000011">
    <property type="entry name" value="3-phosphoshikimate 1-carboxyvinyltransferase"/>
    <property type="match status" value="1"/>
</dbReference>
<comment type="similarity">
    <text evidence="2 7">Belongs to the EPSP synthase family.</text>
</comment>
<feature type="binding site" evidence="7">
    <location>
        <position position="161"/>
    </location>
    <ligand>
        <name>3-phosphoshikimate</name>
        <dbReference type="ChEBI" id="CHEBI:145989"/>
    </ligand>
</feature>
<evidence type="ECO:0000256" key="3">
    <source>
        <dbReference type="ARBA" id="ARBA00022605"/>
    </source>
</evidence>
<dbReference type="HAMAP" id="MF_00210">
    <property type="entry name" value="EPSP_synth"/>
    <property type="match status" value="1"/>
</dbReference>
<dbReference type="InterPro" id="IPR001986">
    <property type="entry name" value="Enolpyruvate_Tfrase_dom"/>
</dbReference>
<feature type="binding site" evidence="7">
    <location>
        <position position="378"/>
    </location>
    <ligand>
        <name>phosphoenolpyruvate</name>
        <dbReference type="ChEBI" id="CHEBI:58702"/>
    </ligand>
</feature>
<keyword evidence="5 7" id="KW-0057">Aromatic amino acid biosynthesis</keyword>
<comment type="catalytic activity">
    <reaction evidence="6">
        <text>3-phosphoshikimate + phosphoenolpyruvate = 5-O-(1-carboxyvinyl)-3-phosphoshikimate + phosphate</text>
        <dbReference type="Rhea" id="RHEA:21256"/>
        <dbReference type="ChEBI" id="CHEBI:43474"/>
        <dbReference type="ChEBI" id="CHEBI:57701"/>
        <dbReference type="ChEBI" id="CHEBI:58702"/>
        <dbReference type="ChEBI" id="CHEBI:145989"/>
        <dbReference type="EC" id="2.5.1.19"/>
    </reaction>
    <physiologicalReaction direction="left-to-right" evidence="6">
        <dbReference type="Rhea" id="RHEA:21257"/>
    </physiologicalReaction>
</comment>
<organism evidence="9 10">
    <name type="scientific">Tessaracoccus bendigoensis DSM 12906</name>
    <dbReference type="NCBI Taxonomy" id="1123357"/>
    <lineage>
        <taxon>Bacteria</taxon>
        <taxon>Bacillati</taxon>
        <taxon>Actinomycetota</taxon>
        <taxon>Actinomycetes</taxon>
        <taxon>Propionibacteriales</taxon>
        <taxon>Propionibacteriaceae</taxon>
        <taxon>Tessaracoccus</taxon>
    </lineage>
</organism>
<dbReference type="PROSITE" id="PS00104">
    <property type="entry name" value="EPSP_SYNTHASE_1"/>
    <property type="match status" value="1"/>
</dbReference>
<feature type="binding site" evidence="7">
    <location>
        <position position="22"/>
    </location>
    <ligand>
        <name>phosphoenolpyruvate</name>
        <dbReference type="ChEBI" id="CHEBI:58702"/>
    </ligand>
</feature>
<dbReference type="InterPro" id="IPR036968">
    <property type="entry name" value="Enolpyruvate_Tfrase_sf"/>
</dbReference>
<dbReference type="PANTHER" id="PTHR21090:SF5">
    <property type="entry name" value="PENTAFUNCTIONAL AROM POLYPEPTIDE"/>
    <property type="match status" value="1"/>
</dbReference>
<dbReference type="RefSeq" id="WP_073187067.1">
    <property type="nucleotide sequence ID" value="NZ_FQZG01000026.1"/>
</dbReference>
<dbReference type="PROSITE" id="PS00885">
    <property type="entry name" value="EPSP_SYNTHASE_2"/>
    <property type="match status" value="1"/>
</dbReference>
<dbReference type="InterPro" id="IPR023193">
    <property type="entry name" value="EPSP_synthase_CS"/>
</dbReference>
<feature type="binding site" evidence="7">
    <location>
        <position position="163"/>
    </location>
    <ligand>
        <name>3-phosphoshikimate</name>
        <dbReference type="ChEBI" id="CHEBI:145989"/>
    </ligand>
</feature>
<evidence type="ECO:0000256" key="7">
    <source>
        <dbReference type="HAMAP-Rule" id="MF_00210"/>
    </source>
</evidence>
<feature type="binding site" evidence="7">
    <location>
        <position position="190"/>
    </location>
    <ligand>
        <name>3-phosphoshikimate</name>
        <dbReference type="ChEBI" id="CHEBI:145989"/>
    </ligand>
</feature>
<evidence type="ECO:0000313" key="9">
    <source>
        <dbReference type="EMBL" id="SHJ08138.1"/>
    </source>
</evidence>
<comment type="caution">
    <text evidence="7">Lacks conserved residue(s) required for the propagation of feature annotation.</text>
</comment>
<comment type="subunit">
    <text evidence="7">Monomer.</text>
</comment>
<dbReference type="NCBIfam" id="TIGR01356">
    <property type="entry name" value="aroA"/>
    <property type="match status" value="1"/>
</dbReference>
<evidence type="ECO:0000313" key="10">
    <source>
        <dbReference type="Proteomes" id="UP000184512"/>
    </source>
</evidence>
<feature type="binding site" evidence="7">
    <location>
        <position position="27"/>
    </location>
    <ligand>
        <name>3-phosphoshikimate</name>
        <dbReference type="ChEBI" id="CHEBI:145989"/>
    </ligand>
</feature>
<feature type="binding site" evidence="7">
    <location>
        <position position="23"/>
    </location>
    <ligand>
        <name>3-phosphoshikimate</name>
        <dbReference type="ChEBI" id="CHEBI:145989"/>
    </ligand>
</feature>
<evidence type="ECO:0000256" key="5">
    <source>
        <dbReference type="ARBA" id="ARBA00023141"/>
    </source>
</evidence>
<evidence type="ECO:0000259" key="8">
    <source>
        <dbReference type="Pfam" id="PF00275"/>
    </source>
</evidence>
<dbReference type="EC" id="2.5.1.19" evidence="7"/>
<feature type="binding site" evidence="7">
    <location>
        <position position="403"/>
    </location>
    <ligand>
        <name>phosphoenolpyruvate</name>
        <dbReference type="ChEBI" id="CHEBI:58702"/>
    </ligand>
</feature>
<dbReference type="EMBL" id="FQZG01000026">
    <property type="protein sequence ID" value="SHJ08138.1"/>
    <property type="molecule type" value="Genomic_DNA"/>
</dbReference>
<dbReference type="PIRSF" id="PIRSF000505">
    <property type="entry name" value="EPSPS"/>
    <property type="match status" value="1"/>
</dbReference>
<dbReference type="Gene3D" id="3.65.10.10">
    <property type="entry name" value="Enolpyruvate transferase domain"/>
    <property type="match status" value="2"/>
</dbReference>
<reference evidence="9 10" key="1">
    <citation type="submission" date="2016-11" db="EMBL/GenBank/DDBJ databases">
        <authorList>
            <person name="Jaros S."/>
            <person name="Januszkiewicz K."/>
            <person name="Wedrychowicz H."/>
        </authorList>
    </citation>
    <scope>NUCLEOTIDE SEQUENCE [LARGE SCALE GENOMIC DNA]</scope>
    <source>
        <strain evidence="9 10">DSM 12906</strain>
    </source>
</reference>
<dbReference type="InterPro" id="IPR006264">
    <property type="entry name" value="EPSP_synthase"/>
</dbReference>
<dbReference type="SUPFAM" id="SSF55205">
    <property type="entry name" value="EPT/RTPC-like"/>
    <property type="match status" value="1"/>
</dbReference>
<evidence type="ECO:0000256" key="6">
    <source>
        <dbReference type="ARBA" id="ARBA00044633"/>
    </source>
</evidence>
<feature type="binding site" evidence="7">
    <location>
        <position position="119"/>
    </location>
    <ligand>
        <name>phosphoenolpyruvate</name>
        <dbReference type="ChEBI" id="CHEBI:58702"/>
    </ligand>
</feature>
<feature type="binding site" evidence="7">
    <location>
        <position position="162"/>
    </location>
    <ligand>
        <name>3-phosphoshikimate</name>
        <dbReference type="ChEBI" id="CHEBI:145989"/>
    </ligand>
</feature>
<dbReference type="Proteomes" id="UP000184512">
    <property type="component" value="Unassembled WGS sequence"/>
</dbReference>
<evidence type="ECO:0000256" key="2">
    <source>
        <dbReference type="ARBA" id="ARBA00009948"/>
    </source>
</evidence>
<dbReference type="Pfam" id="PF00275">
    <property type="entry name" value="EPSP_synthase"/>
    <property type="match status" value="1"/>
</dbReference>
<protein>
    <recommendedName>
        <fullName evidence="7">3-phosphoshikimate 1-carboxyvinyltransferase</fullName>
        <ecNumber evidence="7">2.5.1.19</ecNumber>
    </recommendedName>
    <alternativeName>
        <fullName evidence="7">5-enolpyruvylshikimate-3-phosphate synthase</fullName>
        <shortName evidence="7">EPSP synthase</shortName>
        <shortName evidence="7">EPSPS</shortName>
    </alternativeName>
</protein>
<dbReference type="GO" id="GO:0003866">
    <property type="term" value="F:3-phosphoshikimate 1-carboxyvinyltransferase activity"/>
    <property type="evidence" value="ECO:0007669"/>
    <property type="project" value="UniProtKB-UniRule"/>
</dbReference>
<comment type="subcellular location">
    <subcellularLocation>
        <location evidence="7">Cytoplasm</location>
    </subcellularLocation>
</comment>
<feature type="binding site" evidence="7">
    <location>
        <position position="336"/>
    </location>
    <ligand>
        <name>phosphoenolpyruvate</name>
        <dbReference type="ChEBI" id="CHEBI:58702"/>
    </ligand>
</feature>
<keyword evidence="3 7" id="KW-0028">Amino-acid biosynthesis</keyword>
<dbReference type="InterPro" id="IPR013792">
    <property type="entry name" value="RNA3'P_cycl/enolpyr_Trfase_a/b"/>
</dbReference>
<feature type="binding site" evidence="7">
    <location>
        <position position="91"/>
    </location>
    <ligand>
        <name>phosphoenolpyruvate</name>
        <dbReference type="ChEBI" id="CHEBI:58702"/>
    </ligand>
</feature>
<feature type="active site" description="Proton acceptor" evidence="7">
    <location>
        <position position="305"/>
    </location>
</feature>
<feature type="binding site" evidence="7">
    <location>
        <position position="305"/>
    </location>
    <ligand>
        <name>3-phosphoshikimate</name>
        <dbReference type="ChEBI" id="CHEBI:145989"/>
    </ligand>
</feature>
<feature type="domain" description="Enolpyruvate transferase" evidence="8">
    <location>
        <begin position="9"/>
        <end position="410"/>
    </location>
</feature>
<dbReference type="GO" id="GO:0005737">
    <property type="term" value="C:cytoplasm"/>
    <property type="evidence" value="ECO:0007669"/>
    <property type="project" value="UniProtKB-SubCell"/>
</dbReference>
<accession>A0A1M6GDX6</accession>
<dbReference type="GO" id="GO:0009423">
    <property type="term" value="P:chorismate biosynthetic process"/>
    <property type="evidence" value="ECO:0007669"/>
    <property type="project" value="UniProtKB-UniRule"/>
</dbReference>
<keyword evidence="4 7" id="KW-0808">Transferase</keyword>
<feature type="binding site" evidence="7">
    <location>
        <position position="332"/>
    </location>
    <ligand>
        <name>3-phosphoshikimate</name>
        <dbReference type="ChEBI" id="CHEBI:145989"/>
    </ligand>
</feature>
<keyword evidence="10" id="KW-1185">Reference proteome</keyword>
<comment type="pathway">
    <text evidence="1 7">Metabolic intermediate biosynthesis; chorismate biosynthesis; chorismate from D-erythrose 4-phosphate and phosphoenolpyruvate: step 6/7.</text>
</comment>
<gene>
    <name evidence="7" type="primary">aroA</name>
    <name evidence="9" type="ORF">SAMN02745244_01678</name>
</gene>
<name>A0A1M6GDX6_9ACTN</name>